<keyword evidence="1" id="KW-1133">Transmembrane helix</keyword>
<protein>
    <submittedName>
        <fullName evidence="2">Uncharacterized protein</fullName>
    </submittedName>
</protein>
<sequence length="174" mass="19571">MVRLLRMAWDWRKRINWTILIALESVHRTDNSKYARSILEALSLALANIITLQVGLLSFISVSSLYDFWALFSVRRCFVDSDSSLPASTTYTDAGSGTPGTRHPSLNHRRKVPVSGREYISSIEYMLTYGNPTAVLNSVALGTLVILKERFEDATILSDYYGCLNFLLTLNVLT</sequence>
<name>A0A6A4IBA5_9AGAR</name>
<gene>
    <name evidence="2" type="ORF">BT96DRAFT_987777</name>
</gene>
<dbReference type="Proteomes" id="UP000799118">
    <property type="component" value="Unassembled WGS sequence"/>
</dbReference>
<dbReference type="EMBL" id="ML769404">
    <property type="protein sequence ID" value="KAE9406074.1"/>
    <property type="molecule type" value="Genomic_DNA"/>
</dbReference>
<keyword evidence="1" id="KW-0812">Transmembrane</keyword>
<keyword evidence="1" id="KW-0472">Membrane</keyword>
<feature type="transmembrane region" description="Helical" evidence="1">
    <location>
        <begin position="44"/>
        <end position="66"/>
    </location>
</feature>
<keyword evidence="3" id="KW-1185">Reference proteome</keyword>
<proteinExistence type="predicted"/>
<reference evidence="2" key="1">
    <citation type="journal article" date="2019" name="Environ. Microbiol.">
        <title>Fungal ecological strategies reflected in gene transcription - a case study of two litter decomposers.</title>
        <authorList>
            <person name="Barbi F."/>
            <person name="Kohler A."/>
            <person name="Barry K."/>
            <person name="Baskaran P."/>
            <person name="Daum C."/>
            <person name="Fauchery L."/>
            <person name="Ihrmark K."/>
            <person name="Kuo A."/>
            <person name="LaButti K."/>
            <person name="Lipzen A."/>
            <person name="Morin E."/>
            <person name="Grigoriev I.V."/>
            <person name="Henrissat B."/>
            <person name="Lindahl B."/>
            <person name="Martin F."/>
        </authorList>
    </citation>
    <scope>NUCLEOTIDE SEQUENCE</scope>
    <source>
        <strain evidence="2">JB14</strain>
    </source>
</reference>
<dbReference type="AlphaFoldDB" id="A0A6A4IBA5"/>
<evidence type="ECO:0000313" key="3">
    <source>
        <dbReference type="Proteomes" id="UP000799118"/>
    </source>
</evidence>
<organism evidence="2 3">
    <name type="scientific">Gymnopus androsaceus JB14</name>
    <dbReference type="NCBI Taxonomy" id="1447944"/>
    <lineage>
        <taxon>Eukaryota</taxon>
        <taxon>Fungi</taxon>
        <taxon>Dikarya</taxon>
        <taxon>Basidiomycota</taxon>
        <taxon>Agaricomycotina</taxon>
        <taxon>Agaricomycetes</taxon>
        <taxon>Agaricomycetidae</taxon>
        <taxon>Agaricales</taxon>
        <taxon>Marasmiineae</taxon>
        <taxon>Omphalotaceae</taxon>
        <taxon>Gymnopus</taxon>
    </lineage>
</organism>
<accession>A0A6A4IBA5</accession>
<evidence type="ECO:0000313" key="2">
    <source>
        <dbReference type="EMBL" id="KAE9406074.1"/>
    </source>
</evidence>
<evidence type="ECO:0000256" key="1">
    <source>
        <dbReference type="SAM" id="Phobius"/>
    </source>
</evidence>